<dbReference type="Proteomes" id="UP000053119">
    <property type="component" value="Unassembled WGS sequence"/>
</dbReference>
<evidence type="ECO:0000313" key="2">
    <source>
        <dbReference type="Proteomes" id="UP000053119"/>
    </source>
</evidence>
<protein>
    <submittedName>
        <fullName evidence="1">Uncharacterized protein</fullName>
    </submittedName>
</protein>
<accession>A0A091JK35</accession>
<feature type="non-terminal residue" evidence="1">
    <location>
        <position position="99"/>
    </location>
</feature>
<proteinExistence type="predicted"/>
<organism evidence="1 2">
    <name type="scientific">Egretta garzetta</name>
    <name type="common">Little egret</name>
    <dbReference type="NCBI Taxonomy" id="188379"/>
    <lineage>
        <taxon>Eukaryota</taxon>
        <taxon>Metazoa</taxon>
        <taxon>Chordata</taxon>
        <taxon>Craniata</taxon>
        <taxon>Vertebrata</taxon>
        <taxon>Euteleostomi</taxon>
        <taxon>Archelosauria</taxon>
        <taxon>Archosauria</taxon>
        <taxon>Dinosauria</taxon>
        <taxon>Saurischia</taxon>
        <taxon>Theropoda</taxon>
        <taxon>Coelurosauria</taxon>
        <taxon>Aves</taxon>
        <taxon>Neognathae</taxon>
        <taxon>Neoaves</taxon>
        <taxon>Aequornithes</taxon>
        <taxon>Pelecaniformes</taxon>
        <taxon>Ardeidae</taxon>
        <taxon>Egretta</taxon>
    </lineage>
</organism>
<gene>
    <name evidence="1" type="ORF">Z169_09098</name>
</gene>
<name>A0A091JK35_EGRGA</name>
<feature type="non-terminal residue" evidence="1">
    <location>
        <position position="1"/>
    </location>
</feature>
<dbReference type="STRING" id="188379.A0A091JK35"/>
<dbReference type="EMBL" id="KK501007">
    <property type="protein sequence ID" value="KFP12016.1"/>
    <property type="molecule type" value="Genomic_DNA"/>
</dbReference>
<sequence>QVTDMLQEMLTTICSLKTTVKDFREELQLLKDNFQKTSLEELQERSVRQEEHSHLLQSIRDEMAKVHGELSSFPWHAAALCWRTLCRAPSGKVRAGSQL</sequence>
<dbReference type="AlphaFoldDB" id="A0A091JK35"/>
<evidence type="ECO:0000313" key="1">
    <source>
        <dbReference type="EMBL" id="KFP12016.1"/>
    </source>
</evidence>
<reference evidence="1 2" key="1">
    <citation type="submission" date="2014-04" db="EMBL/GenBank/DDBJ databases">
        <title>Genome evolution of avian class.</title>
        <authorList>
            <person name="Zhang G."/>
            <person name="Li C."/>
        </authorList>
    </citation>
    <scope>NUCLEOTIDE SEQUENCE [LARGE SCALE GENOMIC DNA]</scope>
    <source>
        <strain evidence="1">BGI_Z169</strain>
    </source>
</reference>
<keyword evidence="2" id="KW-1185">Reference proteome</keyword>